<evidence type="ECO:0000256" key="1">
    <source>
        <dbReference type="SAM" id="Phobius"/>
    </source>
</evidence>
<feature type="transmembrane region" description="Helical" evidence="1">
    <location>
        <begin position="327"/>
        <end position="347"/>
    </location>
</feature>
<feature type="transmembrane region" description="Helical" evidence="1">
    <location>
        <begin position="214"/>
        <end position="231"/>
    </location>
</feature>
<dbReference type="Proteomes" id="UP000563524">
    <property type="component" value="Unassembled WGS sequence"/>
</dbReference>
<name>A0A840I0N1_9PROT</name>
<accession>A0A840I0N1</accession>
<keyword evidence="3" id="KW-1185">Reference proteome</keyword>
<dbReference type="AlphaFoldDB" id="A0A840I0N1"/>
<protein>
    <submittedName>
        <fullName evidence="2">NhaP-type Na+/H+ or K+/H+ antiporter</fullName>
    </submittedName>
</protein>
<sequence>MIWAVLLFPLSCILLVAALAHFGALAWFGARPLLTAGIGMAVGMAFRRFGLPGADPEGLAEAARLGLAVLVFLTIQQCRPSRLARLSPAAARLGLLGAPLLILASGAAVFAILPGLGLWSALLVGSLVPLGLGAVEEARALTAPIPDDTKRALRLEAAYALLIALPIGLLVAAAGVPPEPGDTFVDNTLFEAFAGAAVGGAIGLLGGRFLPIRDAAIPAAPLVVLVVAYLGTRAVGYDALLGAVAAGLLYAEEAPLLGPVRSRLYSAGVRWCAPPAFFALGAALGPVLFQSDPLIWLAALVPPLVLRPVVRSAVLGGTSLPVADKGFLSWFGGAPAAAAALFTVSLLGSASSAAQEGVVAVATVLVLASLAVTRLTSTALIRRLVHASARARKRRYGTA</sequence>
<feature type="transmembrane region" description="Helical" evidence="1">
    <location>
        <begin position="90"/>
        <end position="112"/>
    </location>
</feature>
<reference evidence="2 3" key="1">
    <citation type="submission" date="2020-08" db="EMBL/GenBank/DDBJ databases">
        <title>Genomic Encyclopedia of Type Strains, Phase IV (KMG-IV): sequencing the most valuable type-strain genomes for metagenomic binning, comparative biology and taxonomic classification.</title>
        <authorList>
            <person name="Goeker M."/>
        </authorList>
    </citation>
    <scope>NUCLEOTIDE SEQUENCE [LARGE SCALE GENOMIC DNA]</scope>
    <source>
        <strain evidence="2 3">DSM 102850</strain>
    </source>
</reference>
<feature type="transmembrane region" description="Helical" evidence="1">
    <location>
        <begin position="118"/>
        <end position="136"/>
    </location>
</feature>
<feature type="transmembrane region" description="Helical" evidence="1">
    <location>
        <begin position="295"/>
        <end position="315"/>
    </location>
</feature>
<feature type="transmembrane region" description="Helical" evidence="1">
    <location>
        <begin position="359"/>
        <end position="385"/>
    </location>
</feature>
<keyword evidence="1" id="KW-0472">Membrane</keyword>
<feature type="transmembrane region" description="Helical" evidence="1">
    <location>
        <begin position="237"/>
        <end position="257"/>
    </location>
</feature>
<gene>
    <name evidence="2" type="ORF">GGQ59_000262</name>
</gene>
<organism evidence="2 3">
    <name type="scientific">Parvularcula dongshanensis</name>
    <dbReference type="NCBI Taxonomy" id="1173995"/>
    <lineage>
        <taxon>Bacteria</taxon>
        <taxon>Pseudomonadati</taxon>
        <taxon>Pseudomonadota</taxon>
        <taxon>Alphaproteobacteria</taxon>
        <taxon>Parvularculales</taxon>
        <taxon>Parvularculaceae</taxon>
        <taxon>Parvularcula</taxon>
    </lineage>
</organism>
<evidence type="ECO:0000313" key="3">
    <source>
        <dbReference type="Proteomes" id="UP000563524"/>
    </source>
</evidence>
<feature type="transmembrane region" description="Helical" evidence="1">
    <location>
        <begin position="188"/>
        <end position="207"/>
    </location>
</feature>
<feature type="transmembrane region" description="Helical" evidence="1">
    <location>
        <begin position="157"/>
        <end position="176"/>
    </location>
</feature>
<comment type="caution">
    <text evidence="2">The sequence shown here is derived from an EMBL/GenBank/DDBJ whole genome shotgun (WGS) entry which is preliminary data.</text>
</comment>
<keyword evidence="1" id="KW-1133">Transmembrane helix</keyword>
<keyword evidence="1" id="KW-0812">Transmembrane</keyword>
<proteinExistence type="predicted"/>
<dbReference type="RefSeq" id="WP_183815123.1">
    <property type="nucleotide sequence ID" value="NZ_JACHOB010000001.1"/>
</dbReference>
<feature type="transmembrane region" description="Helical" evidence="1">
    <location>
        <begin position="269"/>
        <end position="289"/>
    </location>
</feature>
<evidence type="ECO:0000313" key="2">
    <source>
        <dbReference type="EMBL" id="MBB4657762.1"/>
    </source>
</evidence>
<dbReference type="EMBL" id="JACHOB010000001">
    <property type="protein sequence ID" value="MBB4657762.1"/>
    <property type="molecule type" value="Genomic_DNA"/>
</dbReference>